<evidence type="ECO:0000313" key="1">
    <source>
        <dbReference type="EMBL" id="EEF52250.1"/>
    </source>
</evidence>
<keyword evidence="1" id="KW-0560">Oxidoreductase</keyword>
<dbReference type="EMBL" id="EQ973772">
    <property type="protein sequence ID" value="EEF52250.1"/>
    <property type="molecule type" value="Genomic_DNA"/>
</dbReference>
<dbReference type="AlphaFoldDB" id="B9R6X0"/>
<dbReference type="eggNOG" id="KOG4165">
    <property type="taxonomic scope" value="Eukaryota"/>
</dbReference>
<gene>
    <name evidence="1" type="ORF">RCOM_1586650</name>
</gene>
<accession>B9R6X0</accession>
<dbReference type="EC" id="1.2.1.41" evidence="1"/>
<dbReference type="PANTHER" id="PTHR11063:SF8">
    <property type="entry name" value="DELTA-1-PYRROLINE-5-CARBOXYLATE SYNTHASE"/>
    <property type="match status" value="1"/>
</dbReference>
<protein>
    <submittedName>
        <fullName evidence="1">Delta 1-pyrroline-5-carboxylate synthetase, putative</fullName>
        <ecNumber evidence="1">1.2.1.41</ecNumber>
    </submittedName>
</protein>
<proteinExistence type="predicted"/>
<dbReference type="InterPro" id="IPR016162">
    <property type="entry name" value="Ald_DH_N"/>
</dbReference>
<dbReference type="InterPro" id="IPR016161">
    <property type="entry name" value="Ald_DH/histidinol_DH"/>
</dbReference>
<dbReference type="GO" id="GO:0004350">
    <property type="term" value="F:glutamate-5-semialdehyde dehydrogenase activity"/>
    <property type="evidence" value="ECO:0000318"/>
    <property type="project" value="GO_Central"/>
</dbReference>
<keyword evidence="2" id="KW-1185">Reference proteome</keyword>
<dbReference type="PANTHER" id="PTHR11063">
    <property type="entry name" value="GLUTAMATE SEMIALDEHYDE DEHYDROGENASE"/>
    <property type="match status" value="1"/>
</dbReference>
<organism evidence="1 2">
    <name type="scientific">Ricinus communis</name>
    <name type="common">Castor bean</name>
    <dbReference type="NCBI Taxonomy" id="3988"/>
    <lineage>
        <taxon>Eukaryota</taxon>
        <taxon>Viridiplantae</taxon>
        <taxon>Streptophyta</taxon>
        <taxon>Embryophyta</taxon>
        <taxon>Tracheophyta</taxon>
        <taxon>Spermatophyta</taxon>
        <taxon>Magnoliopsida</taxon>
        <taxon>eudicotyledons</taxon>
        <taxon>Gunneridae</taxon>
        <taxon>Pentapetalae</taxon>
        <taxon>rosids</taxon>
        <taxon>fabids</taxon>
        <taxon>Malpighiales</taxon>
        <taxon>Euphorbiaceae</taxon>
        <taxon>Acalyphoideae</taxon>
        <taxon>Acalypheae</taxon>
        <taxon>Ricinus</taxon>
    </lineage>
</organism>
<dbReference type="SUPFAM" id="SSF53720">
    <property type="entry name" value="ALDH-like"/>
    <property type="match status" value="1"/>
</dbReference>
<dbReference type="InParanoid" id="B9R6X0"/>
<sequence>MEDPIGRVWNKTEIADGLLLEKTSSPLVVILLIFESRPHALVQIASLAIRSGNGPLLKEGNEAKRSNAILHKVITAAIPDTVGETLLGLVTSREEIPDLLKLHDVIDLVIPRGSNKRVSQIKESTKIPVLGHAGGICHETLLVHRDLVNTGGLYELAVDLRAKGRVSHSDKILQTWP</sequence>
<dbReference type="Gene3D" id="3.40.605.10">
    <property type="entry name" value="Aldehyde Dehydrogenase, Chain A, domain 1"/>
    <property type="match status" value="1"/>
</dbReference>
<dbReference type="Proteomes" id="UP000008311">
    <property type="component" value="Unassembled WGS sequence"/>
</dbReference>
<reference evidence="2" key="1">
    <citation type="journal article" date="2010" name="Nat. Biotechnol.">
        <title>Draft genome sequence of the oilseed species Ricinus communis.</title>
        <authorList>
            <person name="Chan A.P."/>
            <person name="Crabtree J."/>
            <person name="Zhao Q."/>
            <person name="Lorenzi H."/>
            <person name="Orvis J."/>
            <person name="Puiu D."/>
            <person name="Melake-Berhan A."/>
            <person name="Jones K.M."/>
            <person name="Redman J."/>
            <person name="Chen G."/>
            <person name="Cahoon E.B."/>
            <person name="Gedil M."/>
            <person name="Stanke M."/>
            <person name="Haas B.J."/>
            <person name="Wortman J.R."/>
            <person name="Fraser-Liggett C.M."/>
            <person name="Ravel J."/>
            <person name="Rabinowicz P.D."/>
        </authorList>
    </citation>
    <scope>NUCLEOTIDE SEQUENCE [LARGE SCALE GENOMIC DNA]</scope>
    <source>
        <strain evidence="2">cv. Hale</strain>
    </source>
</reference>
<name>B9R6X0_RICCO</name>
<evidence type="ECO:0000313" key="2">
    <source>
        <dbReference type="Proteomes" id="UP000008311"/>
    </source>
</evidence>
<dbReference type="STRING" id="3988.B9R6X0"/>